<dbReference type="PANTHER" id="PTHR33526:SF4">
    <property type="entry name" value="OS07G0123800 PROTEIN"/>
    <property type="match status" value="1"/>
</dbReference>
<proteinExistence type="predicted"/>
<dbReference type="Proteomes" id="UP000655225">
    <property type="component" value="Unassembled WGS sequence"/>
</dbReference>
<evidence type="ECO:0000313" key="2">
    <source>
        <dbReference type="Proteomes" id="UP000655225"/>
    </source>
</evidence>
<comment type="caution">
    <text evidence="1">The sequence shown here is derived from an EMBL/GenBank/DDBJ whole genome shotgun (WGS) entry which is preliminary data.</text>
</comment>
<dbReference type="OrthoDB" id="694638at2759"/>
<evidence type="ECO:0000313" key="1">
    <source>
        <dbReference type="EMBL" id="KAF8404856.1"/>
    </source>
</evidence>
<sequence>MGKKANNDGKFVRCVKAPYRLLCRARDFYVHSLTDCAGRVSTGHNTSSLPKSFSVNSSRSTDVDEDLRELIRAVSKNHSSGNKIDVNLLGQQQLRKSATVSTGVPMRFSVGIGRIDEDKPCDFEGDIKVNTDLKYPRSRSYAVTKRNVAFS</sequence>
<dbReference type="PIRSF" id="PIRSF031279">
    <property type="entry name" value="UCP031279"/>
    <property type="match status" value="1"/>
</dbReference>
<reference evidence="1 2" key="1">
    <citation type="submission" date="2020-04" db="EMBL/GenBank/DDBJ databases">
        <title>Plant Genome Project.</title>
        <authorList>
            <person name="Zhang R.-G."/>
        </authorList>
    </citation>
    <scope>NUCLEOTIDE SEQUENCE [LARGE SCALE GENOMIC DNA]</scope>
    <source>
        <strain evidence="1">YNK0</strain>
        <tissue evidence="1">Leaf</tissue>
    </source>
</reference>
<dbReference type="AlphaFoldDB" id="A0A834ZJJ1"/>
<name>A0A834ZJJ1_TETSI</name>
<organism evidence="1 2">
    <name type="scientific">Tetracentron sinense</name>
    <name type="common">Spur-leaf</name>
    <dbReference type="NCBI Taxonomy" id="13715"/>
    <lineage>
        <taxon>Eukaryota</taxon>
        <taxon>Viridiplantae</taxon>
        <taxon>Streptophyta</taxon>
        <taxon>Embryophyta</taxon>
        <taxon>Tracheophyta</taxon>
        <taxon>Spermatophyta</taxon>
        <taxon>Magnoliopsida</taxon>
        <taxon>Trochodendrales</taxon>
        <taxon>Trochodendraceae</taxon>
        <taxon>Tetracentron</taxon>
    </lineage>
</organism>
<dbReference type="EMBL" id="JABCRI010000006">
    <property type="protein sequence ID" value="KAF8404856.1"/>
    <property type="molecule type" value="Genomic_DNA"/>
</dbReference>
<accession>A0A834ZJJ1</accession>
<dbReference type="PANTHER" id="PTHR33526">
    <property type="entry name" value="OS07G0123800 PROTEIN"/>
    <property type="match status" value="1"/>
</dbReference>
<protein>
    <submittedName>
        <fullName evidence="1">Uncharacterized protein</fullName>
    </submittedName>
</protein>
<dbReference type="InterPro" id="IPR016972">
    <property type="entry name" value="UCP031279"/>
</dbReference>
<gene>
    <name evidence="1" type="ORF">HHK36_009746</name>
</gene>
<dbReference type="OMA" id="TENSNRQ"/>
<keyword evidence="2" id="KW-1185">Reference proteome</keyword>